<sequence>MRPTRRRIRLVLATLSATVATLASATLVAPAAVADNRATPGNFTGYGFDQCVAPSQSAMDAWLTGSPYWAVGIYISGKSRACRNQPNLTPTWVSTQLRKGWRLLPITLGPQASCSTRFPRYKDDPTISPDPTRNYLKARRMGRAEAQSTVDAARALGLVAGSTLWYDLEAFDTGRTTCRESAIRFVGAWNRRMHELGYVAGFYSSAASGIKMLDDVRVDRPTLIPLPDRVWIADWNGRADVESSYIRSDGWRPGDRMHQYRGGHDETYNGVRINIDSNFLRMGNGSRPTTRREYCGGLKMNYGRYVTQKPGMTGAQVKALQCLLTQQGFYEGTLTGSMDPATVAAVQAARKARRIPTGTSAGPRVWAALLAWRAGGLKKYGASGENVRKLQRALNALYPMSSPVNGWLEGRTTAAVKRYQADLGVTPTGVVVGDLWTQLKVGRRG</sequence>
<evidence type="ECO:0000256" key="1">
    <source>
        <dbReference type="SAM" id="SignalP"/>
    </source>
</evidence>
<dbReference type="Gene3D" id="3.20.20.80">
    <property type="entry name" value="Glycosidases"/>
    <property type="match status" value="1"/>
</dbReference>
<keyword evidence="5" id="KW-1185">Reference proteome</keyword>
<dbReference type="InterPro" id="IPR036365">
    <property type="entry name" value="PGBD-like_sf"/>
</dbReference>
<name>A0ABU2BVZ7_9ACTN</name>
<dbReference type="InterPro" id="IPR036366">
    <property type="entry name" value="PGBDSf"/>
</dbReference>
<dbReference type="InterPro" id="IPR002477">
    <property type="entry name" value="Peptidoglycan-bd-like"/>
</dbReference>
<feature type="domain" description="Peptidoglycan binding-like" evidence="2">
    <location>
        <begin position="313"/>
        <end position="369"/>
    </location>
</feature>
<evidence type="ECO:0000259" key="2">
    <source>
        <dbReference type="Pfam" id="PF01471"/>
    </source>
</evidence>
<comment type="caution">
    <text evidence="4">The sequence shown here is derived from an EMBL/GenBank/DDBJ whole genome shotgun (WGS) entry which is preliminary data.</text>
</comment>
<dbReference type="EMBL" id="JAVDYG010000001">
    <property type="protein sequence ID" value="MDR7362797.1"/>
    <property type="molecule type" value="Genomic_DNA"/>
</dbReference>
<dbReference type="Pfam" id="PF01471">
    <property type="entry name" value="PG_binding_1"/>
    <property type="match status" value="2"/>
</dbReference>
<feature type="chain" id="PRO_5045371276" description="DUF1906 domain-containing protein" evidence="1">
    <location>
        <begin position="26"/>
        <end position="445"/>
    </location>
</feature>
<gene>
    <name evidence="4" type="ORF">J2S63_002350</name>
</gene>
<evidence type="ECO:0000313" key="5">
    <source>
        <dbReference type="Proteomes" id="UP001183648"/>
    </source>
</evidence>
<proteinExistence type="predicted"/>
<feature type="domain" description="Peptidoglycan binding-like" evidence="2">
    <location>
        <begin position="383"/>
        <end position="435"/>
    </location>
</feature>
<dbReference type="Proteomes" id="UP001183648">
    <property type="component" value="Unassembled WGS sequence"/>
</dbReference>
<reference evidence="4 5" key="1">
    <citation type="submission" date="2023-07" db="EMBL/GenBank/DDBJ databases">
        <title>Sequencing the genomes of 1000 actinobacteria strains.</title>
        <authorList>
            <person name="Klenk H.-P."/>
        </authorList>
    </citation>
    <scope>NUCLEOTIDE SEQUENCE [LARGE SCALE GENOMIC DNA]</scope>
    <source>
        <strain evidence="4 5">DSM 19426</strain>
    </source>
</reference>
<dbReference type="InterPro" id="IPR017853">
    <property type="entry name" value="GH"/>
</dbReference>
<dbReference type="RefSeq" id="WP_310302240.1">
    <property type="nucleotide sequence ID" value="NZ_BAAAPS010000013.1"/>
</dbReference>
<accession>A0ABU2BVZ7</accession>
<dbReference type="InterPro" id="IPR015020">
    <property type="entry name" value="Rv2525c-like_Glyco_Hydro-like"/>
</dbReference>
<dbReference type="SUPFAM" id="SSF51445">
    <property type="entry name" value="(Trans)glycosidases"/>
    <property type="match status" value="1"/>
</dbReference>
<evidence type="ECO:0000313" key="4">
    <source>
        <dbReference type="EMBL" id="MDR7362797.1"/>
    </source>
</evidence>
<evidence type="ECO:0008006" key="6">
    <source>
        <dbReference type="Google" id="ProtNLM"/>
    </source>
</evidence>
<evidence type="ECO:0000259" key="3">
    <source>
        <dbReference type="Pfam" id="PF08924"/>
    </source>
</evidence>
<organism evidence="4 5">
    <name type="scientific">Nocardioides marmoribigeumensis</name>
    <dbReference type="NCBI Taxonomy" id="433649"/>
    <lineage>
        <taxon>Bacteria</taxon>
        <taxon>Bacillati</taxon>
        <taxon>Actinomycetota</taxon>
        <taxon>Actinomycetes</taxon>
        <taxon>Propionibacteriales</taxon>
        <taxon>Nocardioidaceae</taxon>
        <taxon>Nocardioides</taxon>
    </lineage>
</organism>
<keyword evidence="1" id="KW-0732">Signal</keyword>
<feature type="signal peptide" evidence="1">
    <location>
        <begin position="1"/>
        <end position="25"/>
    </location>
</feature>
<dbReference type="Pfam" id="PF08924">
    <property type="entry name" value="Rv2525c_GlyHyd-like"/>
    <property type="match status" value="1"/>
</dbReference>
<feature type="domain" description="Rv2525c-like glycoside hydrolase-like" evidence="3">
    <location>
        <begin position="61"/>
        <end position="279"/>
    </location>
</feature>
<protein>
    <recommendedName>
        <fullName evidence="6">DUF1906 domain-containing protein</fullName>
    </recommendedName>
</protein>
<dbReference type="SUPFAM" id="SSF47090">
    <property type="entry name" value="PGBD-like"/>
    <property type="match status" value="2"/>
</dbReference>
<dbReference type="Gene3D" id="1.10.101.10">
    <property type="entry name" value="PGBD-like superfamily/PGBD"/>
    <property type="match status" value="2"/>
</dbReference>